<evidence type="ECO:0000259" key="1">
    <source>
        <dbReference type="Pfam" id="PF05175"/>
    </source>
</evidence>
<dbReference type="Pfam" id="PF05175">
    <property type="entry name" value="MTS"/>
    <property type="match status" value="1"/>
</dbReference>
<organism evidence="2 3">
    <name type="scientific">Desulfuribacillus alkaliarsenatis</name>
    <dbReference type="NCBI Taxonomy" id="766136"/>
    <lineage>
        <taxon>Bacteria</taxon>
        <taxon>Bacillati</taxon>
        <taxon>Bacillota</taxon>
        <taxon>Desulfuribacillia</taxon>
        <taxon>Desulfuribacillales</taxon>
        <taxon>Desulfuribacillaceae</taxon>
        <taxon>Desulfuribacillus</taxon>
    </lineage>
</organism>
<accession>A0A1E5FYJ6</accession>
<dbReference type="AlphaFoldDB" id="A0A1E5FYJ6"/>
<evidence type="ECO:0000313" key="3">
    <source>
        <dbReference type="Proteomes" id="UP000094296"/>
    </source>
</evidence>
<dbReference type="SUPFAM" id="SSF53335">
    <property type="entry name" value="S-adenosyl-L-methionine-dependent methyltransferases"/>
    <property type="match status" value="1"/>
</dbReference>
<comment type="caution">
    <text evidence="2">The sequence shown here is derived from an EMBL/GenBank/DDBJ whole genome shotgun (WGS) entry which is preliminary data.</text>
</comment>
<dbReference type="STRING" id="766136.BHF68_12250"/>
<dbReference type="Proteomes" id="UP000094296">
    <property type="component" value="Unassembled WGS sequence"/>
</dbReference>
<dbReference type="RefSeq" id="WP_069644421.1">
    <property type="nucleotide sequence ID" value="NZ_MIJE01000036.1"/>
</dbReference>
<sequence length="187" mass="21273">MSWSTLNEKATFLYKFIKKPKQIGSITPSSRYLVRKMLETVDFNKTNSVVELGAGTGVITQEIYNSKKSDTDFYIFEYDDEMRAVLKNIYKTAAYCKDAYELKDTLSSYGASEVDCIISCLPLATFSETGRQAIMEQVIESLSDDGIFVAYQYSLQMKQLLSKNFSKVTIQFVPLNIPPAFIYICQK</sequence>
<protein>
    <recommendedName>
        <fullName evidence="1">Methyltransferase small domain-containing protein</fullName>
    </recommendedName>
</protein>
<dbReference type="Gene3D" id="3.40.50.150">
    <property type="entry name" value="Vaccinia Virus protein VP39"/>
    <property type="match status" value="1"/>
</dbReference>
<dbReference type="InterPro" id="IPR007848">
    <property type="entry name" value="Small_mtfrase_dom"/>
</dbReference>
<dbReference type="GO" id="GO:0008168">
    <property type="term" value="F:methyltransferase activity"/>
    <property type="evidence" value="ECO:0007669"/>
    <property type="project" value="InterPro"/>
</dbReference>
<proteinExistence type="predicted"/>
<reference evidence="2 3" key="1">
    <citation type="submission" date="2016-09" db="EMBL/GenBank/DDBJ databases">
        <title>Draft genome sequence for the type strain of Desulfuribacillus alkaliarsenatis AHT28, an obligately anaerobic, sulfidogenic bacterium isolated from Russian soda lake sediments.</title>
        <authorList>
            <person name="Abin C.A."/>
            <person name="Hollibaugh J.T."/>
        </authorList>
    </citation>
    <scope>NUCLEOTIDE SEQUENCE [LARGE SCALE GENOMIC DNA]</scope>
    <source>
        <strain evidence="2 3">AHT28</strain>
    </source>
</reference>
<keyword evidence="3" id="KW-1185">Reference proteome</keyword>
<name>A0A1E5FYJ6_9FIRM</name>
<dbReference type="InterPro" id="IPR029063">
    <property type="entry name" value="SAM-dependent_MTases_sf"/>
</dbReference>
<dbReference type="CDD" id="cd02440">
    <property type="entry name" value="AdoMet_MTases"/>
    <property type="match status" value="1"/>
</dbReference>
<dbReference type="EMBL" id="MIJE01000036">
    <property type="protein sequence ID" value="OEF95608.1"/>
    <property type="molecule type" value="Genomic_DNA"/>
</dbReference>
<gene>
    <name evidence="2" type="ORF">BHF68_12250</name>
</gene>
<feature type="domain" description="Methyltransferase small" evidence="1">
    <location>
        <begin position="33"/>
        <end position="170"/>
    </location>
</feature>
<evidence type="ECO:0000313" key="2">
    <source>
        <dbReference type="EMBL" id="OEF95608.1"/>
    </source>
</evidence>